<dbReference type="EMBL" id="AHNP02000013">
    <property type="protein sequence ID" value="EPG56198.1"/>
    <property type="molecule type" value="Genomic_DNA"/>
</dbReference>
<keyword evidence="1" id="KW-0808">Transferase</keyword>
<dbReference type="RefSeq" id="WP_002733741.1">
    <property type="nucleotide sequence ID" value="NZ_AHNP02000013.1"/>
</dbReference>
<keyword evidence="1" id="KW-0489">Methyltransferase</keyword>
<proteinExistence type="predicted"/>
<dbReference type="InterPro" id="IPR027612">
    <property type="entry name" value="Put_MTase_LIC12133"/>
</dbReference>
<sequence>MKKKETQISNQFLVWDGVFSSWEEAIRSAGDVDGKKGFSNEKWFERILEQLSSFRLEIKEFGIAVPPRPTNLPMIVSLTNSKIIVDFGGSSGWIYDYLDSIEFPSKIKKYSILEIPGIVSRSKRFNHSRKVQFYTDFKKIPFCDLLYTNSVIQYFPTNEYLIEIIDQVKPKYILVDDLYAGDNDEFFSNQISYEKKIPHRFLNFKKFREEVSKEGYRLILKQPFNTPILGKYQPKPMDHFPQKYRLRYSLSVVFKKVT</sequence>
<protein>
    <submittedName>
        <fullName evidence="1">Methyltransferase, TIGR04325 family</fullName>
        <ecNumber evidence="1">2.1.1.-</ecNumber>
    </submittedName>
</protein>
<dbReference type="GO" id="GO:0008168">
    <property type="term" value="F:methyltransferase activity"/>
    <property type="evidence" value="ECO:0007669"/>
    <property type="project" value="UniProtKB-KW"/>
</dbReference>
<evidence type="ECO:0000313" key="2">
    <source>
        <dbReference type="Proteomes" id="UP000014570"/>
    </source>
</evidence>
<reference evidence="1 2" key="1">
    <citation type="submission" date="2013-04" db="EMBL/GenBank/DDBJ databases">
        <authorList>
            <person name="Harkins D.M."/>
            <person name="Durkin A.S."/>
            <person name="Brinkac L.M."/>
            <person name="Haft D.H."/>
            <person name="Selengut J.D."/>
            <person name="Sanka R."/>
            <person name="DePew J."/>
            <person name="Purushe J."/>
            <person name="Chanthongthip A."/>
            <person name="Lattana O."/>
            <person name="Phetsouvanh R."/>
            <person name="Newton P.N."/>
            <person name="Vinetz J.M."/>
            <person name="Sutton G.G."/>
            <person name="Nierman W.C."/>
            <person name="Fouts D.E."/>
        </authorList>
    </citation>
    <scope>NUCLEOTIDE SEQUENCE [LARGE SCALE GENOMIC DNA]</scope>
    <source>
        <strain evidence="1 2">UI 09931</strain>
    </source>
</reference>
<dbReference type="EC" id="2.1.1.-" evidence="1"/>
<accession>A0AAV3J5Y4</accession>
<dbReference type="AlphaFoldDB" id="A0AAV3J5Y4"/>
<evidence type="ECO:0000313" key="1">
    <source>
        <dbReference type="EMBL" id="EPG56198.1"/>
    </source>
</evidence>
<dbReference type="GO" id="GO:0032259">
    <property type="term" value="P:methylation"/>
    <property type="evidence" value="ECO:0007669"/>
    <property type="project" value="UniProtKB-KW"/>
</dbReference>
<organism evidence="1 2">
    <name type="scientific">Leptospira borgpetersenii serovar Javanica str. UI 09931</name>
    <dbReference type="NCBI Taxonomy" id="1049767"/>
    <lineage>
        <taxon>Bacteria</taxon>
        <taxon>Pseudomonadati</taxon>
        <taxon>Spirochaetota</taxon>
        <taxon>Spirochaetia</taxon>
        <taxon>Leptospirales</taxon>
        <taxon>Leptospiraceae</taxon>
        <taxon>Leptospira</taxon>
    </lineage>
</organism>
<comment type="caution">
    <text evidence="1">The sequence shown here is derived from an EMBL/GenBank/DDBJ whole genome shotgun (WGS) entry which is preliminary data.</text>
</comment>
<dbReference type="Proteomes" id="UP000014570">
    <property type="component" value="Unassembled WGS sequence"/>
</dbReference>
<gene>
    <name evidence="1" type="ORF">LEP1GSC103_1372</name>
</gene>
<dbReference type="NCBIfam" id="TIGR04325">
    <property type="entry name" value="MTase_LIC12133"/>
    <property type="match status" value="1"/>
</dbReference>
<name>A0AAV3J5Y4_LEPBO</name>
<dbReference type="GeneID" id="61174533"/>